<organism evidence="3 4">
    <name type="scientific">Dictyobacter arantiisoli</name>
    <dbReference type="NCBI Taxonomy" id="2014874"/>
    <lineage>
        <taxon>Bacteria</taxon>
        <taxon>Bacillati</taxon>
        <taxon>Chloroflexota</taxon>
        <taxon>Ktedonobacteria</taxon>
        <taxon>Ktedonobacterales</taxon>
        <taxon>Dictyobacteraceae</taxon>
        <taxon>Dictyobacter</taxon>
    </lineage>
</organism>
<keyword evidence="2" id="KW-0378">Hydrolase</keyword>
<dbReference type="AlphaFoldDB" id="A0A5A5THM1"/>
<reference evidence="3 4" key="1">
    <citation type="submission" date="2019-01" db="EMBL/GenBank/DDBJ databases">
        <title>Draft genome sequence of Dictyobacter sp. Uno17.</title>
        <authorList>
            <person name="Wang C.M."/>
            <person name="Zheng Y."/>
            <person name="Sakai Y."/>
            <person name="Abe K."/>
            <person name="Yokota A."/>
            <person name="Yabe S."/>
        </authorList>
    </citation>
    <scope>NUCLEOTIDE SEQUENCE [LARGE SCALE GENOMIC DNA]</scope>
    <source>
        <strain evidence="3 4">Uno17</strain>
    </source>
</reference>
<dbReference type="InterPro" id="IPR051201">
    <property type="entry name" value="Chloro_Bact_Ser_Proteases"/>
</dbReference>
<dbReference type="Gene3D" id="2.30.42.10">
    <property type="match status" value="1"/>
</dbReference>
<evidence type="ECO:0000256" key="2">
    <source>
        <dbReference type="ARBA" id="ARBA00022801"/>
    </source>
</evidence>
<dbReference type="InterPro" id="IPR009003">
    <property type="entry name" value="Peptidase_S1_PA"/>
</dbReference>
<dbReference type="GO" id="GO:0004252">
    <property type="term" value="F:serine-type endopeptidase activity"/>
    <property type="evidence" value="ECO:0007669"/>
    <property type="project" value="InterPro"/>
</dbReference>
<dbReference type="PRINTS" id="PR00834">
    <property type="entry name" value="PROTEASES2C"/>
</dbReference>
<dbReference type="SUPFAM" id="SSF50156">
    <property type="entry name" value="PDZ domain-like"/>
    <property type="match status" value="1"/>
</dbReference>
<dbReference type="InterPro" id="IPR001940">
    <property type="entry name" value="Peptidase_S1C"/>
</dbReference>
<dbReference type="GO" id="GO:0006508">
    <property type="term" value="P:proteolysis"/>
    <property type="evidence" value="ECO:0007669"/>
    <property type="project" value="UniProtKB-KW"/>
</dbReference>
<comment type="caution">
    <text evidence="3">The sequence shown here is derived from an EMBL/GenBank/DDBJ whole genome shotgun (WGS) entry which is preliminary data.</text>
</comment>
<name>A0A5A5THM1_9CHLR</name>
<dbReference type="EMBL" id="BIXY01000071">
    <property type="protein sequence ID" value="GCF10464.1"/>
    <property type="molecule type" value="Genomic_DNA"/>
</dbReference>
<protein>
    <submittedName>
        <fullName evidence="3">Uncharacterized protein</fullName>
    </submittedName>
</protein>
<evidence type="ECO:0000256" key="1">
    <source>
        <dbReference type="ARBA" id="ARBA00022670"/>
    </source>
</evidence>
<dbReference type="OrthoDB" id="151310at2"/>
<dbReference type="Gene3D" id="2.40.10.120">
    <property type="match status" value="1"/>
</dbReference>
<sequence length="313" mass="33141">MTDIDTHTTPYDTRGTLPLPDSYSAALTALFTQVQPSIVQVHTEGRGGGTGVIWQDDGKIITNNHVVPSDDARVQISFVDGRTLKAQVLQRNPGLDLALLKVSGDTFQALPFAKSAQLRIGEWVFAIGHPWGQRWVITAGIVNSTSTATLRDAASVRYIKSDVGLAPGNSGGPLLNADGAVVGINAMIMGGDLAVSIPSDAVTTWLASLPKDRVTLGIEVLPVALPEQIGQSLQPARTTGLLVTGIPARQTQLHDLLIGDILLAVASKPVSDASTLRQLLNQGEWNKTIPLTILRGESILTTDVVTQTQQQAA</sequence>
<dbReference type="InterPro" id="IPR036034">
    <property type="entry name" value="PDZ_sf"/>
</dbReference>
<keyword evidence="4" id="KW-1185">Reference proteome</keyword>
<dbReference type="SUPFAM" id="SSF50494">
    <property type="entry name" value="Trypsin-like serine proteases"/>
    <property type="match status" value="1"/>
</dbReference>
<dbReference type="PANTHER" id="PTHR43343">
    <property type="entry name" value="PEPTIDASE S12"/>
    <property type="match status" value="1"/>
</dbReference>
<dbReference type="Pfam" id="PF13365">
    <property type="entry name" value="Trypsin_2"/>
    <property type="match status" value="1"/>
</dbReference>
<dbReference type="PANTHER" id="PTHR43343:SF3">
    <property type="entry name" value="PROTEASE DO-LIKE 8, CHLOROPLASTIC"/>
    <property type="match status" value="1"/>
</dbReference>
<dbReference type="Proteomes" id="UP000322530">
    <property type="component" value="Unassembled WGS sequence"/>
</dbReference>
<evidence type="ECO:0000313" key="3">
    <source>
        <dbReference type="EMBL" id="GCF10464.1"/>
    </source>
</evidence>
<gene>
    <name evidence="3" type="ORF">KDI_40280</name>
</gene>
<keyword evidence="1" id="KW-0645">Protease</keyword>
<accession>A0A5A5THM1</accession>
<proteinExistence type="predicted"/>
<evidence type="ECO:0000313" key="4">
    <source>
        <dbReference type="Proteomes" id="UP000322530"/>
    </source>
</evidence>
<dbReference type="RefSeq" id="WP_149403346.1">
    <property type="nucleotide sequence ID" value="NZ_BIXY01000071.1"/>
</dbReference>